<evidence type="ECO:0000256" key="7">
    <source>
        <dbReference type="SAM" id="MobiDB-lite"/>
    </source>
</evidence>
<feature type="compositionally biased region" description="Pro residues" evidence="7">
    <location>
        <begin position="230"/>
        <end position="251"/>
    </location>
</feature>
<dbReference type="Pfam" id="PF15624">
    <property type="entry name" value="Mif2_N"/>
    <property type="match status" value="1"/>
</dbReference>
<feature type="compositionally biased region" description="Basic and acidic residues" evidence="7">
    <location>
        <begin position="292"/>
        <end position="309"/>
    </location>
</feature>
<comment type="function">
    <text evidence="5">Component of the kinetochore, a multiprotein complex that assembles on centromeric DNA and attaches chromosomes to spindle microtubules, mediating chromosome segregation and sister chromatid segregation during meiosis and mitosis. Component of the inner kinetochore constitutive centromere-associated network (CCAN), which serves as a structural platform for outer kinetochore assembly.</text>
</comment>
<feature type="compositionally biased region" description="Acidic residues" evidence="7">
    <location>
        <begin position="262"/>
        <end position="275"/>
    </location>
</feature>
<feature type="compositionally biased region" description="Basic and acidic residues" evidence="7">
    <location>
        <begin position="375"/>
        <end position="388"/>
    </location>
</feature>
<evidence type="ECO:0000259" key="9">
    <source>
        <dbReference type="Pfam" id="PF15624"/>
    </source>
</evidence>
<evidence type="ECO:0000256" key="1">
    <source>
        <dbReference type="ARBA" id="ARBA00004123"/>
    </source>
</evidence>
<dbReference type="PANTHER" id="PTHR16684:SF11">
    <property type="entry name" value="CENTROMERE PROTEIN C"/>
    <property type="match status" value="1"/>
</dbReference>
<feature type="compositionally biased region" description="Polar residues" evidence="7">
    <location>
        <begin position="175"/>
        <end position="185"/>
    </location>
</feature>
<dbReference type="GO" id="GO:0051315">
    <property type="term" value="P:attachment of mitotic spindle microtubules to kinetochore"/>
    <property type="evidence" value="ECO:0007669"/>
    <property type="project" value="TreeGrafter"/>
</dbReference>
<dbReference type="SUPFAM" id="SSF51182">
    <property type="entry name" value="RmlC-like cupins"/>
    <property type="match status" value="1"/>
</dbReference>
<dbReference type="Pfam" id="PF11699">
    <property type="entry name" value="CENP-C_C"/>
    <property type="match status" value="1"/>
</dbReference>
<dbReference type="VEuPathDB" id="FungiDB:CCM_04808"/>
<dbReference type="InterPro" id="IPR014710">
    <property type="entry name" value="RmlC-like_jellyroll"/>
</dbReference>
<name>A0A2H4SMN4_CORMI</name>
<evidence type="ECO:0000256" key="5">
    <source>
        <dbReference type="ARBA" id="ARBA00057947"/>
    </source>
</evidence>
<dbReference type="PANTHER" id="PTHR16684">
    <property type="entry name" value="CENTROMERE PROTEIN C"/>
    <property type="match status" value="1"/>
</dbReference>
<dbReference type="GO" id="GO:0019237">
    <property type="term" value="F:centromeric DNA binding"/>
    <property type="evidence" value="ECO:0007669"/>
    <property type="project" value="InterPro"/>
</dbReference>
<feature type="region of interest" description="Disordered" evidence="7">
    <location>
        <begin position="400"/>
        <end position="429"/>
    </location>
</feature>
<dbReference type="SMART" id="SM00384">
    <property type="entry name" value="AT_hook"/>
    <property type="match status" value="2"/>
</dbReference>
<evidence type="ECO:0000313" key="11">
    <source>
        <dbReference type="Proteomes" id="UP000323067"/>
    </source>
</evidence>
<keyword evidence="4" id="KW-0539">Nucleus</keyword>
<evidence type="ECO:0000256" key="2">
    <source>
        <dbReference type="ARBA" id="ARBA00010291"/>
    </source>
</evidence>
<protein>
    <recommendedName>
        <fullName evidence="6">CENP-C homolog</fullName>
    </recommendedName>
</protein>
<feature type="region of interest" description="Disordered" evidence="7">
    <location>
        <begin position="111"/>
        <end position="388"/>
    </location>
</feature>
<sequence>MARPTRRGEASPQDLYQLGVQGRKTGATLKDDGQRDSQGMMPTEGLFSSPGSSTTQQPIAAATEEPIREVTPPAGGNDDESAPMDIASIVLIGGGAGPGTVLRNSRNFQLPLSKGRSPIQPTARLLRSPAKRPPSKSPMRPSATDPTARHIFSSPSVSERMPRRPSIIREPPSDDSINALLNQSERMGDRTGLERDYRVANEYRPDARSPQPAGGMSAKAIGKQRAVPSMSPPRHPPVRPSRLPTPSPPAPESSMYVHEPDPEPGPEPDLEPEPEPEPRRNSSSPSAPIPRRARDEEDDRRDGAKRVRQTDSVVSKRSAQPAKRGRGRPPKNGVAKRGRGRPRRSEVESDGDEGDSLMTLQRGPPMPKSRGLVSMRRDADAAVENRRRGNDADWWADIQNDDTTYGHEPPRGQRLASQAATKHQRRADAAIPDVEEDLEDWELDTGSFTGEIVVWEPEYEHNPPGPDDQVEVTDEVIALTADAIPTFEIRESDARYAKPLVMPFMSAGFVDLPSGSEKRPKNSRKMHLVFFVHYGKVTVSINEEQFRISTGGMWFVPRGNYYNIANDYEFPARVYFAQACEVSPSPQPVDDMTQTIVTTAQTGGMVIIIVSGWDKKSRGQRTTSSGRRMLQPKKACGAEQVRASMQTFKEFYQHAQQLLSEVVPAYL</sequence>
<evidence type="ECO:0000256" key="4">
    <source>
        <dbReference type="ARBA" id="ARBA00023242"/>
    </source>
</evidence>
<dbReference type="OrthoDB" id="1939643at2759"/>
<organism evidence="10 11">
    <name type="scientific">Cordyceps militaris</name>
    <name type="common">Caterpillar fungus</name>
    <name type="synonym">Clavaria militaris</name>
    <dbReference type="NCBI Taxonomy" id="73501"/>
    <lineage>
        <taxon>Eukaryota</taxon>
        <taxon>Fungi</taxon>
        <taxon>Dikarya</taxon>
        <taxon>Ascomycota</taxon>
        <taxon>Pezizomycotina</taxon>
        <taxon>Sordariomycetes</taxon>
        <taxon>Hypocreomycetidae</taxon>
        <taxon>Hypocreales</taxon>
        <taxon>Cordycipitaceae</taxon>
        <taxon>Cordyceps</taxon>
    </lineage>
</organism>
<dbReference type="VEuPathDB" id="FungiDB:A9K55_004005"/>
<dbReference type="EMBL" id="CP023325">
    <property type="protein sequence ID" value="ATY64377.1"/>
    <property type="molecule type" value="Genomic_DNA"/>
</dbReference>
<feature type="domain" description="Mif2 N-terminal" evidence="9">
    <location>
        <begin position="16"/>
        <end position="155"/>
    </location>
</feature>
<reference evidence="10 11" key="1">
    <citation type="journal article" date="2017" name="BMC Genomics">
        <title>Chromosome level assembly and secondary metabolite potential of the parasitic fungus Cordyceps militaris.</title>
        <authorList>
            <person name="Kramer G.J."/>
            <person name="Nodwell J.R."/>
        </authorList>
    </citation>
    <scope>NUCLEOTIDE SEQUENCE [LARGE SCALE GENOMIC DNA]</scope>
    <source>
        <strain evidence="10 11">ATCC 34164</strain>
    </source>
</reference>
<dbReference type="InterPro" id="IPR028929">
    <property type="entry name" value="Mif2_N"/>
</dbReference>
<evidence type="ECO:0000313" key="10">
    <source>
        <dbReference type="EMBL" id="ATY64377.1"/>
    </source>
</evidence>
<gene>
    <name evidence="10" type="ORF">A9K55_004005</name>
</gene>
<feature type="region of interest" description="Disordered" evidence="7">
    <location>
        <begin position="1"/>
        <end position="82"/>
    </location>
</feature>
<dbReference type="GO" id="GO:0000776">
    <property type="term" value="C:kinetochore"/>
    <property type="evidence" value="ECO:0007669"/>
    <property type="project" value="InterPro"/>
</dbReference>
<comment type="subcellular location">
    <subcellularLocation>
        <location evidence="1">Nucleus</location>
    </subcellularLocation>
</comment>
<feature type="compositionally biased region" description="Low complexity" evidence="7">
    <location>
        <begin position="281"/>
        <end position="290"/>
    </location>
</feature>
<dbReference type="GO" id="GO:0005634">
    <property type="term" value="C:nucleus"/>
    <property type="evidence" value="ECO:0007669"/>
    <property type="project" value="UniProtKB-SubCell"/>
</dbReference>
<dbReference type="InterPro" id="IPR028386">
    <property type="entry name" value="CENP-C/Mif2/cnp3"/>
</dbReference>
<accession>A0A2H4SMN4</accession>
<evidence type="ECO:0000256" key="6">
    <source>
        <dbReference type="ARBA" id="ARBA00075033"/>
    </source>
</evidence>
<evidence type="ECO:0000256" key="3">
    <source>
        <dbReference type="ARBA" id="ARBA00023125"/>
    </source>
</evidence>
<evidence type="ECO:0000259" key="8">
    <source>
        <dbReference type="Pfam" id="PF11699"/>
    </source>
</evidence>
<feature type="compositionally biased region" description="Polar residues" evidence="7">
    <location>
        <begin position="49"/>
        <end position="58"/>
    </location>
</feature>
<keyword evidence="3" id="KW-0238">DNA-binding</keyword>
<feature type="compositionally biased region" description="Basic residues" evidence="7">
    <location>
        <begin position="323"/>
        <end position="342"/>
    </location>
</feature>
<dbReference type="AlphaFoldDB" id="A0A2H4SMN4"/>
<dbReference type="InterPro" id="IPR011051">
    <property type="entry name" value="RmlC_Cupin_sf"/>
</dbReference>
<dbReference type="GO" id="GO:0051382">
    <property type="term" value="P:kinetochore assembly"/>
    <property type="evidence" value="ECO:0007669"/>
    <property type="project" value="InterPro"/>
</dbReference>
<dbReference type="InterPro" id="IPR017956">
    <property type="entry name" value="AT_hook_DNA-bd_motif"/>
</dbReference>
<dbReference type="Proteomes" id="UP000323067">
    <property type="component" value="Chromosome v"/>
</dbReference>
<comment type="similarity">
    <text evidence="2">Belongs to the CENP-C/MIF2 family.</text>
</comment>
<dbReference type="Gene3D" id="2.60.120.10">
    <property type="entry name" value="Jelly Rolls"/>
    <property type="match status" value="1"/>
</dbReference>
<dbReference type="FunFam" id="2.60.120.10:FF:000033">
    <property type="entry name" value="Centromere protein C 1"/>
    <property type="match status" value="1"/>
</dbReference>
<proteinExistence type="inferred from homology"/>
<dbReference type="GO" id="GO:0051455">
    <property type="term" value="P:spindle attachment to meiosis I kinetochore"/>
    <property type="evidence" value="ECO:0007669"/>
    <property type="project" value="TreeGrafter"/>
</dbReference>
<feature type="compositionally biased region" description="Basic and acidic residues" evidence="7">
    <location>
        <begin position="186"/>
        <end position="207"/>
    </location>
</feature>
<feature type="domain" description="Mif2/CENP-C cupin" evidence="8">
    <location>
        <begin position="495"/>
        <end position="578"/>
    </location>
</feature>
<dbReference type="InterPro" id="IPR025974">
    <property type="entry name" value="Mif2/CENP-C_cupin"/>
</dbReference>